<feature type="transmembrane region" description="Helical" evidence="1">
    <location>
        <begin position="32"/>
        <end position="56"/>
    </location>
</feature>
<keyword evidence="1" id="KW-0812">Transmembrane</keyword>
<accession>A0A2T7P661</accession>
<dbReference type="Proteomes" id="UP000245119">
    <property type="component" value="Linkage Group LG6"/>
</dbReference>
<keyword evidence="3" id="KW-1185">Reference proteome</keyword>
<evidence type="ECO:0000256" key="1">
    <source>
        <dbReference type="SAM" id="Phobius"/>
    </source>
</evidence>
<keyword evidence="1" id="KW-1133">Transmembrane helix</keyword>
<dbReference type="Gene3D" id="1.10.287.70">
    <property type="match status" value="1"/>
</dbReference>
<dbReference type="STRING" id="400727.A0A2T7P661"/>
<organism evidence="2 3">
    <name type="scientific">Pomacea canaliculata</name>
    <name type="common">Golden apple snail</name>
    <dbReference type="NCBI Taxonomy" id="400727"/>
    <lineage>
        <taxon>Eukaryota</taxon>
        <taxon>Metazoa</taxon>
        <taxon>Spiralia</taxon>
        <taxon>Lophotrochozoa</taxon>
        <taxon>Mollusca</taxon>
        <taxon>Gastropoda</taxon>
        <taxon>Caenogastropoda</taxon>
        <taxon>Architaenioglossa</taxon>
        <taxon>Ampullarioidea</taxon>
        <taxon>Ampullariidae</taxon>
        <taxon>Pomacea</taxon>
    </lineage>
</organism>
<protein>
    <submittedName>
        <fullName evidence="2">Uncharacterized protein</fullName>
    </submittedName>
</protein>
<name>A0A2T7P661_POMCA</name>
<proteinExistence type="predicted"/>
<evidence type="ECO:0000313" key="3">
    <source>
        <dbReference type="Proteomes" id="UP000245119"/>
    </source>
</evidence>
<dbReference type="EMBL" id="PZQS01000006">
    <property type="protein sequence ID" value="PVD28883.1"/>
    <property type="molecule type" value="Genomic_DNA"/>
</dbReference>
<sequence>MLYNKWWKDTGTCVRDDDNKGSKANALGVQNVGGIFVVLMGGLTLAVIVAICEFVWKSRKNAREDRRSLCSEMAQELRFAVKCVGSSRKPKFKRRCSKCKKGKDCDDASHVCDVPLTDSANGIIQLRDVRRSPGPSTANRRYNSDFSRPKDYSGEYLHVDYSDGEV</sequence>
<evidence type="ECO:0000313" key="2">
    <source>
        <dbReference type="EMBL" id="PVD28883.1"/>
    </source>
</evidence>
<dbReference type="AlphaFoldDB" id="A0A2T7P661"/>
<reference evidence="2 3" key="1">
    <citation type="submission" date="2018-04" db="EMBL/GenBank/DDBJ databases">
        <title>The genome of golden apple snail Pomacea canaliculata provides insight into stress tolerance and invasive adaptation.</title>
        <authorList>
            <person name="Liu C."/>
            <person name="Liu B."/>
            <person name="Ren Y."/>
            <person name="Zhang Y."/>
            <person name="Wang H."/>
            <person name="Li S."/>
            <person name="Jiang F."/>
            <person name="Yin L."/>
            <person name="Zhang G."/>
            <person name="Qian W."/>
            <person name="Fan W."/>
        </authorList>
    </citation>
    <scope>NUCLEOTIDE SEQUENCE [LARGE SCALE GENOMIC DNA]</scope>
    <source>
        <strain evidence="2">SZHN2017</strain>
        <tissue evidence="2">Muscle</tissue>
    </source>
</reference>
<dbReference type="OrthoDB" id="5984008at2759"/>
<keyword evidence="1" id="KW-0472">Membrane</keyword>
<comment type="caution">
    <text evidence="2">The sequence shown here is derived from an EMBL/GenBank/DDBJ whole genome shotgun (WGS) entry which is preliminary data.</text>
</comment>
<gene>
    <name evidence="2" type="ORF">C0Q70_11478</name>
</gene>